<dbReference type="InterPro" id="IPR001752">
    <property type="entry name" value="Kinesin_motor_dom"/>
</dbReference>
<keyword evidence="3 5" id="KW-0067">ATP-binding</keyword>
<dbReference type="GO" id="GO:0051256">
    <property type="term" value="P:mitotic spindle midzone assembly"/>
    <property type="evidence" value="ECO:0007669"/>
    <property type="project" value="TreeGrafter"/>
</dbReference>
<dbReference type="GO" id="GO:0003777">
    <property type="term" value="F:microtubule motor activity"/>
    <property type="evidence" value="ECO:0007669"/>
    <property type="project" value="InterPro"/>
</dbReference>
<feature type="region of interest" description="Disordered" evidence="8">
    <location>
        <begin position="725"/>
        <end position="748"/>
    </location>
</feature>
<dbReference type="EMBL" id="NEDP02076672">
    <property type="protein sequence ID" value="OWF36134.1"/>
    <property type="molecule type" value="Genomic_DNA"/>
</dbReference>
<dbReference type="GO" id="GO:0016887">
    <property type="term" value="F:ATP hydrolysis activity"/>
    <property type="evidence" value="ECO:0007669"/>
    <property type="project" value="TreeGrafter"/>
</dbReference>
<dbReference type="Proteomes" id="UP000242188">
    <property type="component" value="Unassembled WGS sequence"/>
</dbReference>
<evidence type="ECO:0000313" key="11">
    <source>
        <dbReference type="Proteomes" id="UP000242188"/>
    </source>
</evidence>
<dbReference type="SMART" id="SM00129">
    <property type="entry name" value="KISc"/>
    <property type="match status" value="1"/>
</dbReference>
<keyword evidence="5 6" id="KW-0505">Motor protein</keyword>
<evidence type="ECO:0000256" key="8">
    <source>
        <dbReference type="SAM" id="MobiDB-lite"/>
    </source>
</evidence>
<dbReference type="InterPro" id="IPR027417">
    <property type="entry name" value="P-loop_NTPase"/>
</dbReference>
<keyword evidence="11" id="KW-1185">Reference proteome</keyword>
<accession>A0A210PI11</accession>
<feature type="binding site" evidence="5">
    <location>
        <begin position="133"/>
        <end position="140"/>
    </location>
    <ligand>
        <name>ATP</name>
        <dbReference type="ChEBI" id="CHEBI:30616"/>
    </ligand>
</feature>
<dbReference type="STRING" id="6573.A0A210PI11"/>
<feature type="compositionally biased region" description="Polar residues" evidence="8">
    <location>
        <begin position="727"/>
        <end position="748"/>
    </location>
</feature>
<dbReference type="GO" id="GO:0008017">
    <property type="term" value="F:microtubule binding"/>
    <property type="evidence" value="ECO:0007669"/>
    <property type="project" value="InterPro"/>
</dbReference>
<name>A0A210PI11_MIZYE</name>
<feature type="coiled-coil region" evidence="7">
    <location>
        <begin position="575"/>
        <end position="666"/>
    </location>
</feature>
<dbReference type="GO" id="GO:0005871">
    <property type="term" value="C:kinesin complex"/>
    <property type="evidence" value="ECO:0007669"/>
    <property type="project" value="TreeGrafter"/>
</dbReference>
<proteinExistence type="inferred from homology"/>
<evidence type="ECO:0000256" key="3">
    <source>
        <dbReference type="ARBA" id="ARBA00022840"/>
    </source>
</evidence>
<evidence type="ECO:0000256" key="5">
    <source>
        <dbReference type="PROSITE-ProRule" id="PRU00283"/>
    </source>
</evidence>
<dbReference type="SUPFAM" id="SSF52540">
    <property type="entry name" value="P-loop containing nucleoside triphosphate hydrolases"/>
    <property type="match status" value="1"/>
</dbReference>
<keyword evidence="7" id="KW-0175">Coiled coil</keyword>
<dbReference type="Pfam" id="PF00225">
    <property type="entry name" value="Kinesin"/>
    <property type="match status" value="1"/>
</dbReference>
<keyword evidence="4" id="KW-0963">Cytoplasm</keyword>
<comment type="similarity">
    <text evidence="5 6">Belongs to the TRAFAC class myosin-kinesin ATPase superfamily. Kinesin family.</text>
</comment>
<dbReference type="Gene3D" id="3.40.850.10">
    <property type="entry name" value="Kinesin motor domain"/>
    <property type="match status" value="1"/>
</dbReference>
<feature type="region of interest" description="Disordered" evidence="8">
    <location>
        <begin position="863"/>
        <end position="892"/>
    </location>
</feature>
<dbReference type="GO" id="GO:0005524">
    <property type="term" value="F:ATP binding"/>
    <property type="evidence" value="ECO:0007669"/>
    <property type="project" value="UniProtKB-UniRule"/>
</dbReference>
<dbReference type="GO" id="GO:0005634">
    <property type="term" value="C:nucleus"/>
    <property type="evidence" value="ECO:0007669"/>
    <property type="project" value="TreeGrafter"/>
</dbReference>
<organism evidence="10 11">
    <name type="scientific">Mizuhopecten yessoensis</name>
    <name type="common">Japanese scallop</name>
    <name type="synonym">Patinopecten yessoensis</name>
    <dbReference type="NCBI Taxonomy" id="6573"/>
    <lineage>
        <taxon>Eukaryota</taxon>
        <taxon>Metazoa</taxon>
        <taxon>Spiralia</taxon>
        <taxon>Lophotrochozoa</taxon>
        <taxon>Mollusca</taxon>
        <taxon>Bivalvia</taxon>
        <taxon>Autobranchia</taxon>
        <taxon>Pteriomorphia</taxon>
        <taxon>Pectinida</taxon>
        <taxon>Pectinoidea</taxon>
        <taxon>Pectinidae</taxon>
        <taxon>Mizuhopecten</taxon>
    </lineage>
</organism>
<keyword evidence="6" id="KW-0493">Microtubule</keyword>
<comment type="subcellular location">
    <subcellularLocation>
        <location evidence="1">Cytoplasm</location>
        <location evidence="1">Cytoskeleton</location>
    </subcellularLocation>
</comment>
<evidence type="ECO:0000259" key="9">
    <source>
        <dbReference type="PROSITE" id="PS50067"/>
    </source>
</evidence>
<reference evidence="10 11" key="1">
    <citation type="journal article" date="2017" name="Nat. Ecol. Evol.">
        <title>Scallop genome provides insights into evolution of bilaterian karyotype and development.</title>
        <authorList>
            <person name="Wang S."/>
            <person name="Zhang J."/>
            <person name="Jiao W."/>
            <person name="Li J."/>
            <person name="Xun X."/>
            <person name="Sun Y."/>
            <person name="Guo X."/>
            <person name="Huan P."/>
            <person name="Dong B."/>
            <person name="Zhang L."/>
            <person name="Hu X."/>
            <person name="Sun X."/>
            <person name="Wang J."/>
            <person name="Zhao C."/>
            <person name="Wang Y."/>
            <person name="Wang D."/>
            <person name="Huang X."/>
            <person name="Wang R."/>
            <person name="Lv J."/>
            <person name="Li Y."/>
            <person name="Zhang Z."/>
            <person name="Liu B."/>
            <person name="Lu W."/>
            <person name="Hui Y."/>
            <person name="Liang J."/>
            <person name="Zhou Z."/>
            <person name="Hou R."/>
            <person name="Li X."/>
            <person name="Liu Y."/>
            <person name="Li H."/>
            <person name="Ning X."/>
            <person name="Lin Y."/>
            <person name="Zhao L."/>
            <person name="Xing Q."/>
            <person name="Dou J."/>
            <person name="Li Y."/>
            <person name="Mao J."/>
            <person name="Guo H."/>
            <person name="Dou H."/>
            <person name="Li T."/>
            <person name="Mu C."/>
            <person name="Jiang W."/>
            <person name="Fu Q."/>
            <person name="Fu X."/>
            <person name="Miao Y."/>
            <person name="Liu J."/>
            <person name="Yu Q."/>
            <person name="Li R."/>
            <person name="Liao H."/>
            <person name="Li X."/>
            <person name="Kong Y."/>
            <person name="Jiang Z."/>
            <person name="Chourrout D."/>
            <person name="Li R."/>
            <person name="Bao Z."/>
        </authorList>
    </citation>
    <scope>NUCLEOTIDE SEQUENCE [LARGE SCALE GENOMIC DNA]</scope>
    <source>
        <strain evidence="10 11">PY_sf001</strain>
    </source>
</reference>
<dbReference type="PROSITE" id="PS50067">
    <property type="entry name" value="KINESIN_MOTOR_2"/>
    <property type="match status" value="1"/>
</dbReference>
<dbReference type="InterPro" id="IPR038105">
    <property type="entry name" value="Kif23_Arf-bd_sf"/>
</dbReference>
<dbReference type="InterPro" id="IPR027640">
    <property type="entry name" value="Kinesin-like_fam"/>
</dbReference>
<dbReference type="CDD" id="cd01368">
    <property type="entry name" value="KISc_KIF23_like"/>
    <property type="match status" value="1"/>
</dbReference>
<gene>
    <name evidence="10" type="ORF">KP79_PYT22586</name>
</gene>
<evidence type="ECO:0000256" key="6">
    <source>
        <dbReference type="RuleBase" id="RU000394"/>
    </source>
</evidence>
<dbReference type="AlphaFoldDB" id="A0A210PI11"/>
<feature type="region of interest" description="Disordered" evidence="8">
    <location>
        <begin position="698"/>
        <end position="717"/>
    </location>
</feature>
<evidence type="ECO:0000256" key="7">
    <source>
        <dbReference type="SAM" id="Coils"/>
    </source>
</evidence>
<dbReference type="PANTHER" id="PTHR24115:SF600">
    <property type="entry name" value="KINESIN-LIKE PROTEIN KIF23"/>
    <property type="match status" value="1"/>
</dbReference>
<evidence type="ECO:0000256" key="1">
    <source>
        <dbReference type="ARBA" id="ARBA00004245"/>
    </source>
</evidence>
<feature type="domain" description="Kinesin motor" evidence="9">
    <location>
        <begin position="45"/>
        <end position="462"/>
    </location>
</feature>
<comment type="caution">
    <text evidence="10">The sequence shown here is derived from an EMBL/GenBank/DDBJ whole genome shotgun (WGS) entry which is preliminary data.</text>
</comment>
<dbReference type="GO" id="GO:0007018">
    <property type="term" value="P:microtubule-based movement"/>
    <property type="evidence" value="ECO:0007669"/>
    <property type="project" value="InterPro"/>
</dbReference>
<dbReference type="PRINTS" id="PR00380">
    <property type="entry name" value="KINESINHEAVY"/>
</dbReference>
<dbReference type="OrthoDB" id="2403182at2759"/>
<keyword evidence="2 5" id="KW-0547">Nucleotide-binding</keyword>
<dbReference type="Gene3D" id="2.60.40.4330">
    <property type="entry name" value="Kinesin-like protein Kif23, Arf6-interacting domain"/>
    <property type="match status" value="1"/>
</dbReference>
<dbReference type="PROSITE" id="PS00411">
    <property type="entry name" value="KINESIN_MOTOR_1"/>
    <property type="match status" value="1"/>
</dbReference>
<dbReference type="Pfam" id="PF16540">
    <property type="entry name" value="MKLP1_Arf_bdg"/>
    <property type="match status" value="1"/>
</dbReference>
<evidence type="ECO:0000256" key="2">
    <source>
        <dbReference type="ARBA" id="ARBA00022741"/>
    </source>
</evidence>
<protein>
    <recommendedName>
        <fullName evidence="6">Kinesin-like protein</fullName>
    </recommendedName>
</protein>
<dbReference type="InterPro" id="IPR032384">
    <property type="entry name" value="Kif23_Arf-bd"/>
</dbReference>
<dbReference type="InterPro" id="IPR019821">
    <property type="entry name" value="Kinesin_motor_CS"/>
</dbReference>
<dbReference type="PANTHER" id="PTHR24115">
    <property type="entry name" value="KINESIN-RELATED"/>
    <property type="match status" value="1"/>
</dbReference>
<sequence length="915" mass="105505">MADSSSQRTHKDREIKKIIDQIRREYNFYRRGKTPKKKNAAQTDPVEVYCRIRPLENPDNPTCIKALSDSVVQLIPALNNERVTRNGQAKEYQYTFQYVFDEYSSQKKIFDYVAMPLMEDLINGKNGLLFSYGITSSGKTYTMTGMPQDQGILPRCLDVLFNSIEGLQAKKYVFKPDRMNGYEVHSEVDAMIERQKKDILPGMTTPKTPSSARHRDGYEMEDHGRVEDGDRVDGVDEDNNYTVFVSYTEIYNNYVYDLLEELPWDPIVGYKPPQSKLLRTDCQDTMYVMNCVEVECKSTQEALNILYRGQKRRKVAHTALNAESSRSHSIFNIRLVQAPLDPRGEEVLQDADKVCISQLSLVDLAGSERCHRTGNMGDRLKEAGNINQSLMVLKTCMKLLRENQKNNENKMVPYRDSKLTHLFKNYFDGDGKVRMIVCINPRAEEYDETIHVMKFAELTQEVMVARSEQVKFDIGLTPGRRRMNQQYQEALAHIPLIDEEVPVIQPMSYSMGPSFPSLEVIHSRDDYTLNQLQNFLEDRYKRRETLLMDYSRKQEQFRSQLVVFEKEYSAAKFKNTELQASLDKKESYIQKLESRLRSIDKKNEEMTKTLKVSERDRRELDAKLQDKNVKIRQERSEKERLKNDFRNRLEMNNQHWEKNLVKEKHKIESEFGGQIWEKQKKLNLLRSIVNDKDAAVEEPRGGFRTPAPKPRTYTTPGKIMTAKSETDISSVGTNSTPRTRTATGTVSSARAAYQQRIATSQATRNTPVYNPRHRRSRSSNAEIWLDHKPAGNVELDTVLQPKMKKKKSVTKLEVKDTKEASKYCLTHQQMDSGGELETRLVKGDVMPTAGGGTAVVFTDVESLKQKSPGTRKRRSSCPQPTDYEGDWTDTEDRCRVAIEGHGKKRSRGTERESRV</sequence>
<dbReference type="InterPro" id="IPR036961">
    <property type="entry name" value="Kinesin_motor_dom_sf"/>
</dbReference>
<evidence type="ECO:0000256" key="4">
    <source>
        <dbReference type="ARBA" id="ARBA00023212"/>
    </source>
</evidence>
<keyword evidence="4" id="KW-0206">Cytoskeleton</keyword>
<dbReference type="GO" id="GO:0005874">
    <property type="term" value="C:microtubule"/>
    <property type="evidence" value="ECO:0007669"/>
    <property type="project" value="UniProtKB-KW"/>
</dbReference>
<evidence type="ECO:0000313" key="10">
    <source>
        <dbReference type="EMBL" id="OWF36134.1"/>
    </source>
</evidence>